<evidence type="ECO:0000313" key="3">
    <source>
        <dbReference type="Proteomes" id="UP000747110"/>
    </source>
</evidence>
<dbReference type="AlphaFoldDB" id="A0A8J4FP71"/>
<evidence type="ECO:0000313" key="2">
    <source>
        <dbReference type="EMBL" id="GIL83273.1"/>
    </source>
</evidence>
<feature type="region of interest" description="Disordered" evidence="1">
    <location>
        <begin position="51"/>
        <end position="74"/>
    </location>
</feature>
<evidence type="ECO:0000256" key="1">
    <source>
        <dbReference type="SAM" id="MobiDB-lite"/>
    </source>
</evidence>
<proteinExistence type="predicted"/>
<dbReference type="OrthoDB" id="547380at2759"/>
<sequence>MVGVSAGDSGGPTMGESQASGSRGAGSPVNQGRRTLQLRERVMTRAVARAVQEGNDSSYGPKRKAAQAAGSNAGKKIKKHTAPCANTTEADGTCRVEDDGDKDDYKTIESSVYRVDSLADVPQALAQHGIAIITLHSLKDTVGPTQLRTAIRFAHKHAGAIFQDIPRDENGNFIPERDISGRETDVLMSDFGTGQRRQIILDGEHDEILANFRGAVETELDILRTKIMAGLTSYINPPAMLINTQSARQKPVSRQCWHTDLSEGQTGFVAIAAVQNFSLLVFPGSHVEVQECWRLQGMLKKGVISEASFKACLGSHSFKAVRMNLELGDILFMSGHTIHAGDRGSDKHPALRMHWYVTDEEKKMKRHRLSFMAMTLPTGFSNVHACSWLCTQAHMQL</sequence>
<dbReference type="SUPFAM" id="SSF51197">
    <property type="entry name" value="Clavaminate synthase-like"/>
    <property type="match status" value="1"/>
</dbReference>
<feature type="region of interest" description="Disordered" evidence="1">
    <location>
        <begin position="1"/>
        <end position="38"/>
    </location>
</feature>
<reference evidence="2" key="1">
    <citation type="journal article" date="2021" name="Proc. Natl. Acad. Sci. U.S.A.">
        <title>Three genomes in the algal genus Volvox reveal the fate of a haploid sex-determining region after a transition to homothallism.</title>
        <authorList>
            <person name="Yamamoto K."/>
            <person name="Hamaji T."/>
            <person name="Kawai-Toyooka H."/>
            <person name="Matsuzaki R."/>
            <person name="Takahashi F."/>
            <person name="Nishimura Y."/>
            <person name="Kawachi M."/>
            <person name="Noguchi H."/>
            <person name="Minakuchi Y."/>
            <person name="Umen J.G."/>
            <person name="Toyoda A."/>
            <person name="Nozaki H."/>
        </authorList>
    </citation>
    <scope>NUCLEOTIDE SEQUENCE</scope>
    <source>
        <strain evidence="2">NIES-3786</strain>
    </source>
</reference>
<keyword evidence="3" id="KW-1185">Reference proteome</keyword>
<dbReference type="Proteomes" id="UP000747110">
    <property type="component" value="Unassembled WGS sequence"/>
</dbReference>
<evidence type="ECO:0008006" key="4">
    <source>
        <dbReference type="Google" id="ProtNLM"/>
    </source>
</evidence>
<comment type="caution">
    <text evidence="2">The sequence shown here is derived from an EMBL/GenBank/DDBJ whole genome shotgun (WGS) entry which is preliminary data.</text>
</comment>
<protein>
    <recommendedName>
        <fullName evidence="4">Phytanoyl-CoA dioxygenase</fullName>
    </recommendedName>
</protein>
<dbReference type="Gene3D" id="2.60.120.620">
    <property type="entry name" value="q2cbj1_9rhob like domain"/>
    <property type="match status" value="1"/>
</dbReference>
<name>A0A8J4FP71_9CHLO</name>
<gene>
    <name evidence="2" type="ORF">Vretifemale_12121</name>
</gene>
<dbReference type="EMBL" id="BNCP01000026">
    <property type="protein sequence ID" value="GIL83273.1"/>
    <property type="molecule type" value="Genomic_DNA"/>
</dbReference>
<accession>A0A8J4FP71</accession>
<organism evidence="2 3">
    <name type="scientific">Volvox reticuliferus</name>
    <dbReference type="NCBI Taxonomy" id="1737510"/>
    <lineage>
        <taxon>Eukaryota</taxon>
        <taxon>Viridiplantae</taxon>
        <taxon>Chlorophyta</taxon>
        <taxon>core chlorophytes</taxon>
        <taxon>Chlorophyceae</taxon>
        <taxon>CS clade</taxon>
        <taxon>Chlamydomonadales</taxon>
        <taxon>Volvocaceae</taxon>
        <taxon>Volvox</taxon>
    </lineage>
</organism>